<dbReference type="Proteomes" id="UP000037178">
    <property type="component" value="Unassembled WGS sequence"/>
</dbReference>
<feature type="transmembrane region" description="Helical" evidence="1">
    <location>
        <begin position="42"/>
        <end position="61"/>
    </location>
</feature>
<reference evidence="2 3" key="1">
    <citation type="submission" date="2015-06" db="EMBL/GenBank/DDBJ databases">
        <title>Draft genome sequence of an Alphaproteobacteria species associated to the Mediterranean sponge Oscarella lobularis.</title>
        <authorList>
            <person name="Jourda C."/>
            <person name="Santini S."/>
            <person name="Claverie J.-M."/>
        </authorList>
    </citation>
    <scope>NUCLEOTIDE SEQUENCE [LARGE SCALE GENOMIC DNA]</scope>
    <source>
        <strain evidence="2">IGS</strain>
    </source>
</reference>
<organism evidence="2 3">
    <name type="scientific">Candidatus Rhodobacter oscarellae</name>
    <dbReference type="NCBI Taxonomy" id="1675527"/>
    <lineage>
        <taxon>Bacteria</taxon>
        <taxon>Pseudomonadati</taxon>
        <taxon>Pseudomonadota</taxon>
        <taxon>Alphaproteobacteria</taxon>
        <taxon>Rhodobacterales</taxon>
        <taxon>Rhodobacter group</taxon>
        <taxon>Rhodobacter</taxon>
    </lineage>
</organism>
<gene>
    <name evidence="2" type="ORF">AIOL_003974</name>
</gene>
<proteinExistence type="predicted"/>
<comment type="caution">
    <text evidence="2">The sequence shown here is derived from an EMBL/GenBank/DDBJ whole genome shotgun (WGS) entry which is preliminary data.</text>
</comment>
<keyword evidence="1" id="KW-1133">Transmembrane helix</keyword>
<dbReference type="EMBL" id="LFTY01000002">
    <property type="protein sequence ID" value="KMW58993.1"/>
    <property type="molecule type" value="Genomic_DNA"/>
</dbReference>
<accession>A0A0J9GZS6</accession>
<sequence>MDFIERNRIEQGFAPIFQDEVRPRLVALEQQRQGRLALAKRWIRILIGVAVAAVIIMVVMFGDHELILPIVLAVVGFSAFGSLTIWRRQSANWSDNVSEVIMPAICRHVGNLSYDRSGGDGIDTDNMDRLGMLSSFNIANFKDRLEGSYRDTRFVLVKAHLQKRKRSSPDNRERTTTTVFRGLLFWISVPVAAPEPILITRELGKMENKLAEIFSGKSGRGMPNVSFDHPEFEAAFEVYSNDPDAAHRMMPSAFLDSLLTIGTQETDRRGIQSMIAGFYGDNFYMTLKQSIDSFLQMGSLNTPVADMEDDVHAIFADIDMIHRIIDRLHGD</sequence>
<dbReference type="OrthoDB" id="7746008at2"/>
<name>A0A0J9GZS6_9RHOB</name>
<dbReference type="AlphaFoldDB" id="A0A0J9GZS6"/>
<keyword evidence="1" id="KW-0812">Transmembrane</keyword>
<evidence type="ECO:0000256" key="1">
    <source>
        <dbReference type="SAM" id="Phobius"/>
    </source>
</evidence>
<evidence type="ECO:0000313" key="2">
    <source>
        <dbReference type="EMBL" id="KMW58993.1"/>
    </source>
</evidence>
<dbReference type="RefSeq" id="WP_049644538.1">
    <property type="nucleotide sequence ID" value="NZ_LFTY01000002.1"/>
</dbReference>
<dbReference type="InterPro" id="IPR021484">
    <property type="entry name" value="DUF3137"/>
</dbReference>
<keyword evidence="1" id="KW-0472">Membrane</keyword>
<dbReference type="STRING" id="1675527.AIOL_003974"/>
<evidence type="ECO:0000313" key="3">
    <source>
        <dbReference type="Proteomes" id="UP000037178"/>
    </source>
</evidence>
<keyword evidence="3" id="KW-1185">Reference proteome</keyword>
<dbReference type="PATRIC" id="fig|1675527.3.peg.4166"/>
<dbReference type="Pfam" id="PF11335">
    <property type="entry name" value="DUF3137"/>
    <property type="match status" value="1"/>
</dbReference>
<feature type="transmembrane region" description="Helical" evidence="1">
    <location>
        <begin position="67"/>
        <end position="86"/>
    </location>
</feature>
<protein>
    <submittedName>
        <fullName evidence="2">Putative galanin</fullName>
    </submittedName>
</protein>